<organism evidence="1 2">
    <name type="scientific">Candidatus Kapaibacterium thiocyanatum</name>
    <dbReference type="NCBI Taxonomy" id="1895771"/>
    <lineage>
        <taxon>Bacteria</taxon>
        <taxon>Pseudomonadati</taxon>
        <taxon>Candidatus Kapaibacteriota</taxon>
        <taxon>Candidatus Kapaibacteriia</taxon>
        <taxon>Candidatus Kapaibacteriales</taxon>
        <taxon>Candidatus Kapaibacteriaceae</taxon>
        <taxon>Candidatus Kapaibacterium</taxon>
    </lineage>
</organism>
<protein>
    <submittedName>
        <fullName evidence="1">Uncharacterized protein</fullName>
    </submittedName>
</protein>
<dbReference type="AlphaFoldDB" id="A0A1M3KYW2"/>
<proteinExistence type="predicted"/>
<evidence type="ECO:0000313" key="2">
    <source>
        <dbReference type="Proteomes" id="UP000184233"/>
    </source>
</evidence>
<evidence type="ECO:0000313" key="1">
    <source>
        <dbReference type="EMBL" id="OJX57681.1"/>
    </source>
</evidence>
<accession>A0A1M3KYW2</accession>
<name>A0A1M3KYW2_9BACT</name>
<dbReference type="Proteomes" id="UP000184233">
    <property type="component" value="Unassembled WGS sequence"/>
</dbReference>
<dbReference type="STRING" id="1895771.BGO89_06835"/>
<reference evidence="1 2" key="1">
    <citation type="submission" date="2016-09" db="EMBL/GenBank/DDBJ databases">
        <title>Genome-resolved meta-omics ties microbial dynamics to process performance in biotechnology for thiocyanate degradation.</title>
        <authorList>
            <person name="Kantor R.S."/>
            <person name="Huddy R.J."/>
            <person name="Iyer R."/>
            <person name="Thomas B.C."/>
            <person name="Brown C.T."/>
            <person name="Anantharaman K."/>
            <person name="Tringe S."/>
            <person name="Hettich R.L."/>
            <person name="Harrison S.T."/>
            <person name="Banfield J.F."/>
        </authorList>
    </citation>
    <scope>NUCLEOTIDE SEQUENCE [LARGE SCALE GENOMIC DNA]</scope>
    <source>
        <strain evidence="1">59-99</strain>
    </source>
</reference>
<comment type="caution">
    <text evidence="1">The sequence shown here is derived from an EMBL/GenBank/DDBJ whole genome shotgun (WGS) entry which is preliminary data.</text>
</comment>
<dbReference type="EMBL" id="MKVH01000021">
    <property type="protein sequence ID" value="OJX57681.1"/>
    <property type="molecule type" value="Genomic_DNA"/>
</dbReference>
<sequence length="234" mass="25966">MLSDCLRPEIVREYPHVRELLFMSTVDANEEYSYSHVANTPTGYAAELERCAQSSSQVGTGLVQANPYSTRLMPVSVQDDVVGIDTGVMLEQATFIGYDATLSGSPLQNAANNAEIIASQASPTDAYVASHFRFGIMGNWQPNYCRPEIRIDGVAILSMGDSQVVNPATETRAHLGHMSIGVALPYTVHFYREMDRVRNIEVFCPLGQPILSSAEPTEKIVRYPVLCMMRWRTR</sequence>
<gene>
    <name evidence="1" type="ORF">BGO89_06835</name>
</gene>